<reference evidence="1 2" key="1">
    <citation type="submission" date="2018-10" db="EMBL/GenBank/DDBJ databases">
        <title>A high-quality apple genome assembly.</title>
        <authorList>
            <person name="Hu J."/>
        </authorList>
    </citation>
    <scope>NUCLEOTIDE SEQUENCE [LARGE SCALE GENOMIC DNA]</scope>
    <source>
        <strain evidence="2">cv. HFTH1</strain>
        <tissue evidence="1">Young leaf</tissue>
    </source>
</reference>
<name>A0A498KIU1_MALDO</name>
<protein>
    <submittedName>
        <fullName evidence="1">Uncharacterized protein</fullName>
    </submittedName>
</protein>
<evidence type="ECO:0000313" key="1">
    <source>
        <dbReference type="EMBL" id="RXI05492.1"/>
    </source>
</evidence>
<evidence type="ECO:0000313" key="2">
    <source>
        <dbReference type="Proteomes" id="UP000290289"/>
    </source>
</evidence>
<comment type="caution">
    <text evidence="1">The sequence shown here is derived from an EMBL/GenBank/DDBJ whole genome shotgun (WGS) entry which is preliminary data.</text>
</comment>
<dbReference type="Proteomes" id="UP000290289">
    <property type="component" value="Chromosome 2"/>
</dbReference>
<keyword evidence="2" id="KW-1185">Reference proteome</keyword>
<dbReference type="AlphaFoldDB" id="A0A498KIU1"/>
<sequence>MWDRFSVDLGTINAKSLKLSNSNPGFQPFQLLRVRTPASTTNSSKMPSSLKSAGVGNASILYLSCFWDDLISSNPCMHPHLYFKNQAKEGGRTMVSSRSISSKNLLQYI</sequence>
<accession>A0A498KIU1</accession>
<gene>
    <name evidence="1" type="ORF">DVH24_006749</name>
</gene>
<organism evidence="1 2">
    <name type="scientific">Malus domestica</name>
    <name type="common">Apple</name>
    <name type="synonym">Pyrus malus</name>
    <dbReference type="NCBI Taxonomy" id="3750"/>
    <lineage>
        <taxon>Eukaryota</taxon>
        <taxon>Viridiplantae</taxon>
        <taxon>Streptophyta</taxon>
        <taxon>Embryophyta</taxon>
        <taxon>Tracheophyta</taxon>
        <taxon>Spermatophyta</taxon>
        <taxon>Magnoliopsida</taxon>
        <taxon>eudicotyledons</taxon>
        <taxon>Gunneridae</taxon>
        <taxon>Pentapetalae</taxon>
        <taxon>rosids</taxon>
        <taxon>fabids</taxon>
        <taxon>Rosales</taxon>
        <taxon>Rosaceae</taxon>
        <taxon>Amygdaloideae</taxon>
        <taxon>Maleae</taxon>
        <taxon>Malus</taxon>
    </lineage>
</organism>
<dbReference type="EMBL" id="RDQH01000328">
    <property type="protein sequence ID" value="RXI05492.1"/>
    <property type="molecule type" value="Genomic_DNA"/>
</dbReference>
<proteinExistence type="predicted"/>